<evidence type="ECO:0000313" key="3">
    <source>
        <dbReference type="EMBL" id="MBW9062141.1"/>
    </source>
</evidence>
<dbReference type="InterPro" id="IPR021139">
    <property type="entry name" value="NYN"/>
</dbReference>
<feature type="domain" description="HTH OST-type" evidence="2">
    <location>
        <begin position="174"/>
        <end position="230"/>
    </location>
</feature>
<comment type="caution">
    <text evidence="3">The sequence shown here is derived from an EMBL/GenBank/DDBJ whole genome shotgun (WGS) entry which is preliminary data.</text>
</comment>
<dbReference type="Gene3D" id="3.30.420.610">
    <property type="entry name" value="LOTUS domain-like"/>
    <property type="match status" value="1"/>
</dbReference>
<dbReference type="InterPro" id="IPR041966">
    <property type="entry name" value="LOTUS-like"/>
</dbReference>
<dbReference type="InterPro" id="IPR025605">
    <property type="entry name" value="OST-HTH/LOTUS_dom"/>
</dbReference>
<dbReference type="Proteomes" id="UP000757604">
    <property type="component" value="Unassembled WGS sequence"/>
</dbReference>
<organism evidence="3 4">
    <name type="scientific">Rhizobium herbae</name>
    <dbReference type="NCBI Taxonomy" id="508661"/>
    <lineage>
        <taxon>Bacteria</taxon>
        <taxon>Pseudomonadati</taxon>
        <taxon>Pseudomonadota</taxon>
        <taxon>Alphaproteobacteria</taxon>
        <taxon>Hyphomicrobiales</taxon>
        <taxon>Rhizobiaceae</taxon>
        <taxon>Rhizobium/Agrobacterium group</taxon>
        <taxon>Rhizobium</taxon>
    </lineage>
</organism>
<dbReference type="Pfam" id="PF01936">
    <property type="entry name" value="NYN"/>
    <property type="match status" value="1"/>
</dbReference>
<evidence type="ECO:0000313" key="4">
    <source>
        <dbReference type="Proteomes" id="UP000757604"/>
    </source>
</evidence>
<name>A0ABS7H4H6_9HYPH</name>
<protein>
    <submittedName>
        <fullName evidence="3">NYN domain-containing protein</fullName>
    </submittedName>
</protein>
<dbReference type="RefSeq" id="WP_220370222.1">
    <property type="nucleotide sequence ID" value="NZ_JAEUAO010000001.1"/>
</dbReference>
<dbReference type="Gene3D" id="3.40.50.1010">
    <property type="entry name" value="5'-nuclease"/>
    <property type="match status" value="1"/>
</dbReference>
<reference evidence="3 4" key="1">
    <citation type="journal article" date="2021" name="MBio">
        <title>Poor Competitiveness of Bradyrhizobium in Pigeon Pea Root Colonization in Indian Soils.</title>
        <authorList>
            <person name="Chalasani D."/>
            <person name="Basu A."/>
            <person name="Pullabhotla S.V.S.R.N."/>
            <person name="Jorrin B."/>
            <person name="Neal A.L."/>
            <person name="Poole P.S."/>
            <person name="Podile A.R."/>
            <person name="Tkacz A."/>
        </authorList>
    </citation>
    <scope>NUCLEOTIDE SEQUENCE [LARGE SCALE GENOMIC DNA]</scope>
    <source>
        <strain evidence="3 4">HU44</strain>
    </source>
</reference>
<dbReference type="CDD" id="cd11297">
    <property type="entry name" value="PIN_LabA-like_N_1"/>
    <property type="match status" value="1"/>
</dbReference>
<dbReference type="PANTHER" id="PTHR35811">
    <property type="entry name" value="SLR1870 PROTEIN"/>
    <property type="match status" value="1"/>
</dbReference>
<dbReference type="PANTHER" id="PTHR35811:SF1">
    <property type="entry name" value="HTH OST-TYPE DOMAIN-CONTAINING PROTEIN"/>
    <property type="match status" value="1"/>
</dbReference>
<evidence type="ECO:0000259" key="2">
    <source>
        <dbReference type="Pfam" id="PF12872"/>
    </source>
</evidence>
<proteinExistence type="predicted"/>
<dbReference type="Pfam" id="PF12872">
    <property type="entry name" value="OST-HTH"/>
    <property type="match status" value="1"/>
</dbReference>
<sequence>MPIHHRVAVLIDAENVPGDFAPPVLREAGAYGATVTRRAYGDFAQGRCSGWLVAAAPYAVDTIQVSSPNKAKNFSDIRMTIDAVELMLADRVDVFCLVSSDGDFTPLAIYLRGAGKLVVGIGAKPASASFRESCDAFHIVGQQATAPAATTSKPPAKPRDQPAKQMMSLPLLSKAFKRLGAGEGDGWVSLCALGVALREVEPNFTVKSYGSAGLKKLLRQEPSLELQRHREIDVVRVRPGIAMMSASLS</sequence>
<evidence type="ECO:0000259" key="1">
    <source>
        <dbReference type="Pfam" id="PF01936"/>
    </source>
</evidence>
<accession>A0ABS7H4H6</accession>
<keyword evidence="4" id="KW-1185">Reference proteome</keyword>
<dbReference type="CDD" id="cd10146">
    <property type="entry name" value="LabA_like_C"/>
    <property type="match status" value="1"/>
</dbReference>
<dbReference type="EMBL" id="JAEUAO010000001">
    <property type="protein sequence ID" value="MBW9062141.1"/>
    <property type="molecule type" value="Genomic_DNA"/>
</dbReference>
<gene>
    <name evidence="3" type="ORF">JNB71_02315</name>
</gene>
<feature type="domain" description="NYN" evidence="1">
    <location>
        <begin position="6"/>
        <end position="139"/>
    </location>
</feature>